<evidence type="ECO:0000313" key="1">
    <source>
        <dbReference type="EMBL" id="OAI27463.1"/>
    </source>
</evidence>
<dbReference type="EMBL" id="LUUL01000063">
    <property type="protein sequence ID" value="OAI27463.1"/>
    <property type="molecule type" value="Genomic_DNA"/>
</dbReference>
<dbReference type="Proteomes" id="UP000077734">
    <property type="component" value="Unassembled WGS sequence"/>
</dbReference>
<proteinExistence type="predicted"/>
<evidence type="ECO:0000313" key="2">
    <source>
        <dbReference type="Proteomes" id="UP000077734"/>
    </source>
</evidence>
<protein>
    <submittedName>
        <fullName evidence="1">Uncharacterized protein</fullName>
    </submittedName>
</protein>
<keyword evidence="2" id="KW-1185">Reference proteome</keyword>
<gene>
    <name evidence="1" type="ORF">A1356_08965</name>
</gene>
<sequence length="62" mass="7158">MKAGDFDRQFEDAVDISGWLDLSKAKRLERGPFCSQEHAKFIEAYNQSFEQDGLPLEECRGF</sequence>
<dbReference type="AlphaFoldDB" id="A0AA91I5V4"/>
<dbReference type="RefSeq" id="WP_064026223.1">
    <property type="nucleotide sequence ID" value="NZ_LUUL01000063.1"/>
</dbReference>
<organism evidence="1 2">
    <name type="scientific">Methylomonas koyamae</name>
    <dbReference type="NCBI Taxonomy" id="702114"/>
    <lineage>
        <taxon>Bacteria</taxon>
        <taxon>Pseudomonadati</taxon>
        <taxon>Pseudomonadota</taxon>
        <taxon>Gammaproteobacteria</taxon>
        <taxon>Methylococcales</taxon>
        <taxon>Methylococcaceae</taxon>
        <taxon>Methylomonas</taxon>
    </lineage>
</organism>
<name>A0AA91I5V4_9GAMM</name>
<comment type="caution">
    <text evidence="1">The sequence shown here is derived from an EMBL/GenBank/DDBJ whole genome shotgun (WGS) entry which is preliminary data.</text>
</comment>
<accession>A0AA91I5V4</accession>
<reference evidence="1 2" key="1">
    <citation type="submission" date="2016-03" db="EMBL/GenBank/DDBJ databases">
        <authorList>
            <person name="Heylen K."/>
            <person name="De Vos P."/>
            <person name="Vekeman B."/>
        </authorList>
    </citation>
    <scope>NUCLEOTIDE SEQUENCE [LARGE SCALE GENOMIC DNA]</scope>
    <source>
        <strain evidence="1 2">R-49807</strain>
    </source>
</reference>